<evidence type="ECO:0000256" key="1">
    <source>
        <dbReference type="ARBA" id="ARBA00022572"/>
    </source>
</evidence>
<dbReference type="PROSITE" id="PS50070">
    <property type="entry name" value="KRINGLE_2"/>
    <property type="match status" value="1"/>
</dbReference>
<dbReference type="InterPro" id="IPR000001">
    <property type="entry name" value="Kringle"/>
</dbReference>
<dbReference type="InterPro" id="IPR013806">
    <property type="entry name" value="Kringle-like"/>
</dbReference>
<dbReference type="InterPro" id="IPR018056">
    <property type="entry name" value="Kringle_CS"/>
</dbReference>
<dbReference type="SUPFAM" id="SSF57440">
    <property type="entry name" value="Kringle-like"/>
    <property type="match status" value="1"/>
</dbReference>
<dbReference type="EMBL" id="LR900336">
    <property type="protein sequence ID" value="CAD7245264.1"/>
    <property type="molecule type" value="Genomic_DNA"/>
</dbReference>
<evidence type="ECO:0000256" key="2">
    <source>
        <dbReference type="ARBA" id="ARBA00023157"/>
    </source>
</evidence>
<evidence type="ECO:0000259" key="4">
    <source>
        <dbReference type="PROSITE" id="PS50070"/>
    </source>
</evidence>
<dbReference type="SMART" id="SM00130">
    <property type="entry name" value="KR"/>
    <property type="match status" value="1"/>
</dbReference>
<dbReference type="InterPro" id="IPR038178">
    <property type="entry name" value="Kringle_sf"/>
</dbReference>
<name>A0A7R8X8J4_9CRUS</name>
<dbReference type="InterPro" id="IPR050759">
    <property type="entry name" value="Serine_protease_kringle"/>
</dbReference>
<keyword evidence="6" id="KW-1185">Reference proteome</keyword>
<dbReference type="PRINTS" id="PR00018">
    <property type="entry name" value="KRINGLE"/>
</dbReference>
<keyword evidence="1 3" id="KW-0420">Kringle</keyword>
<dbReference type="PANTHER" id="PTHR24261">
    <property type="entry name" value="PLASMINOGEN-RELATED"/>
    <property type="match status" value="1"/>
</dbReference>
<protein>
    <recommendedName>
        <fullName evidence="4">Kringle domain-containing protein</fullName>
    </recommendedName>
</protein>
<dbReference type="EMBL" id="CAJPEV010000819">
    <property type="protein sequence ID" value="CAG0888818.1"/>
    <property type="molecule type" value="Genomic_DNA"/>
</dbReference>
<evidence type="ECO:0000256" key="3">
    <source>
        <dbReference type="PROSITE-ProRule" id="PRU00121"/>
    </source>
</evidence>
<evidence type="ECO:0000313" key="6">
    <source>
        <dbReference type="Proteomes" id="UP000677054"/>
    </source>
</evidence>
<sequence length="124" mass="14450">METPPCYAYNYRESDGLCQLVLKGKSDLVEDNGFTSYVQSTPVYKYPECRLTEKGREYIGKVSKTKSGKECLRWDIQPYGTPDDFLKEVMYSNHFFNLDTLSQKNYCRNPSGRERPWCFVRGDA</sequence>
<evidence type="ECO:0000313" key="5">
    <source>
        <dbReference type="EMBL" id="CAD7245264.1"/>
    </source>
</evidence>
<organism evidence="5">
    <name type="scientific">Darwinula stevensoni</name>
    <dbReference type="NCBI Taxonomy" id="69355"/>
    <lineage>
        <taxon>Eukaryota</taxon>
        <taxon>Metazoa</taxon>
        <taxon>Ecdysozoa</taxon>
        <taxon>Arthropoda</taxon>
        <taxon>Crustacea</taxon>
        <taxon>Oligostraca</taxon>
        <taxon>Ostracoda</taxon>
        <taxon>Podocopa</taxon>
        <taxon>Podocopida</taxon>
        <taxon>Darwinulocopina</taxon>
        <taxon>Darwinuloidea</taxon>
        <taxon>Darwinulidae</taxon>
        <taxon>Darwinula</taxon>
    </lineage>
</organism>
<dbReference type="AlphaFoldDB" id="A0A7R8X8J4"/>
<accession>A0A7R8X8J4</accession>
<feature type="domain" description="Kringle" evidence="4">
    <location>
        <begin position="54"/>
        <end position="124"/>
    </location>
</feature>
<dbReference type="PANTHER" id="PTHR24261:SF7">
    <property type="entry name" value="KRINGLE DOMAIN-CONTAINING PROTEIN"/>
    <property type="match status" value="1"/>
</dbReference>
<dbReference type="Pfam" id="PF00051">
    <property type="entry name" value="Kringle"/>
    <property type="match status" value="1"/>
</dbReference>
<dbReference type="OrthoDB" id="1915767at2759"/>
<dbReference type="Proteomes" id="UP000677054">
    <property type="component" value="Unassembled WGS sequence"/>
</dbReference>
<dbReference type="Gene3D" id="2.40.20.10">
    <property type="entry name" value="Plasminogen Kringle 4"/>
    <property type="match status" value="1"/>
</dbReference>
<keyword evidence="2" id="KW-1015">Disulfide bond</keyword>
<comment type="caution">
    <text evidence="3">Lacks conserved residue(s) required for the propagation of feature annotation.</text>
</comment>
<gene>
    <name evidence="5" type="ORF">DSTB1V02_LOCUS5138</name>
</gene>
<reference evidence="5" key="1">
    <citation type="submission" date="2020-11" db="EMBL/GenBank/DDBJ databases">
        <authorList>
            <person name="Tran Van P."/>
        </authorList>
    </citation>
    <scope>NUCLEOTIDE SEQUENCE</scope>
</reference>
<proteinExistence type="predicted"/>
<dbReference type="PROSITE" id="PS00021">
    <property type="entry name" value="KRINGLE_1"/>
    <property type="match status" value="1"/>
</dbReference>